<dbReference type="EMBL" id="UPHM01000100">
    <property type="protein sequence ID" value="VAZ97247.1"/>
    <property type="molecule type" value="Genomic_DNA"/>
</dbReference>
<dbReference type="Proteomes" id="UP000279331">
    <property type="component" value="Unassembled WGS sequence"/>
</dbReference>
<sequence length="51" mass="5883">MLADIKLRRQWKREFDELRTQFKEFKAAYPAIAEVIDAATRQGSSGDHASE</sequence>
<evidence type="ECO:0000313" key="3">
    <source>
        <dbReference type="Proteomes" id="UP000271464"/>
    </source>
</evidence>
<accession>A0AB38UX73</accession>
<dbReference type="AlphaFoldDB" id="A0AB38UX73"/>
<comment type="caution">
    <text evidence="1">The sequence shown here is derived from an EMBL/GenBank/DDBJ whole genome shotgun (WGS) entry which is preliminary data.</text>
</comment>
<dbReference type="EMBL" id="UPHL01000107">
    <property type="protein sequence ID" value="VAZ85059.1"/>
    <property type="molecule type" value="Genomic_DNA"/>
</dbReference>
<gene>
    <name evidence="1" type="ORF">LAUMK42_03892</name>
    <name evidence="2" type="ORF">LAUMK4_03821</name>
</gene>
<keyword evidence="3" id="KW-1185">Reference proteome</keyword>
<evidence type="ECO:0000313" key="2">
    <source>
        <dbReference type="EMBL" id="VAZ97247.1"/>
    </source>
</evidence>
<proteinExistence type="predicted"/>
<reference evidence="3 4" key="1">
    <citation type="submission" date="2018-09" db="EMBL/GenBank/DDBJ databases">
        <authorList>
            <person name="Tagini F."/>
        </authorList>
    </citation>
    <scope>NUCLEOTIDE SEQUENCE [LARGE SCALE GENOMIC DNA]</scope>
    <source>
        <strain evidence="2 3">MK4</strain>
        <strain evidence="1 4">MK42</strain>
    </source>
</reference>
<protein>
    <submittedName>
        <fullName evidence="1">Uncharacterized protein</fullName>
    </submittedName>
</protein>
<dbReference type="Proteomes" id="UP000271464">
    <property type="component" value="Unassembled WGS sequence"/>
</dbReference>
<evidence type="ECO:0000313" key="4">
    <source>
        <dbReference type="Proteomes" id="UP000279331"/>
    </source>
</evidence>
<evidence type="ECO:0000313" key="1">
    <source>
        <dbReference type="EMBL" id="VAZ85059.1"/>
    </source>
</evidence>
<organism evidence="1 4">
    <name type="scientific">Mycobacterium persicum</name>
    <dbReference type="NCBI Taxonomy" id="1487726"/>
    <lineage>
        <taxon>Bacteria</taxon>
        <taxon>Bacillati</taxon>
        <taxon>Actinomycetota</taxon>
        <taxon>Actinomycetes</taxon>
        <taxon>Mycobacteriales</taxon>
        <taxon>Mycobacteriaceae</taxon>
        <taxon>Mycobacterium</taxon>
    </lineage>
</organism>
<name>A0AB38UX73_9MYCO</name>